<protein>
    <submittedName>
        <fullName evidence="2">RCG43728, isoform CRA_a</fullName>
    </submittedName>
</protein>
<gene>
    <name evidence="2" type="ORF">rCG_43728</name>
</gene>
<evidence type="ECO:0000313" key="3">
    <source>
        <dbReference type="Proteomes" id="UP000234681"/>
    </source>
</evidence>
<dbReference type="AlphaFoldDB" id="A6JIM2"/>
<name>A6JIM2_RAT</name>
<organism evidence="2 3">
    <name type="scientific">Rattus norvegicus</name>
    <name type="common">Rat</name>
    <dbReference type="NCBI Taxonomy" id="10116"/>
    <lineage>
        <taxon>Eukaryota</taxon>
        <taxon>Metazoa</taxon>
        <taxon>Chordata</taxon>
        <taxon>Craniata</taxon>
        <taxon>Vertebrata</taxon>
        <taxon>Euteleostomi</taxon>
        <taxon>Mammalia</taxon>
        <taxon>Eutheria</taxon>
        <taxon>Euarchontoglires</taxon>
        <taxon>Glires</taxon>
        <taxon>Rodentia</taxon>
        <taxon>Myomorpha</taxon>
        <taxon>Muroidea</taxon>
        <taxon>Muridae</taxon>
        <taxon>Murinae</taxon>
        <taxon>Rattus</taxon>
    </lineage>
</organism>
<reference evidence="2 3" key="1">
    <citation type="submission" date="2005-09" db="EMBL/GenBank/DDBJ databases">
        <authorList>
            <person name="Mural R.J."/>
            <person name="Li P.W."/>
            <person name="Adams M.D."/>
            <person name="Amanatides P.G."/>
            <person name="Baden-Tillson H."/>
            <person name="Barnstead M."/>
            <person name="Chin S.H."/>
            <person name="Dew I."/>
            <person name="Evans C.A."/>
            <person name="Ferriera S."/>
            <person name="Flanigan M."/>
            <person name="Fosler C."/>
            <person name="Glodek A."/>
            <person name="Gu Z."/>
            <person name="Holt R.A."/>
            <person name="Jennings D."/>
            <person name="Kraft C.L."/>
            <person name="Lu F."/>
            <person name="Nguyen T."/>
            <person name="Nusskern D.R."/>
            <person name="Pfannkoch C.M."/>
            <person name="Sitter C."/>
            <person name="Sutton G.G."/>
            <person name="Venter J.C."/>
            <person name="Wang Z."/>
            <person name="Woodage T."/>
            <person name="Zheng X.H."/>
            <person name="Zhong F."/>
        </authorList>
    </citation>
    <scope>NUCLEOTIDE SEQUENCE [LARGE SCALE GENOMIC DNA]</scope>
    <source>
        <strain>BN</strain>
        <strain evidence="3">Sprague-Dawley</strain>
    </source>
</reference>
<accession>A6JIM2</accession>
<feature type="region of interest" description="Disordered" evidence="1">
    <location>
        <begin position="1"/>
        <end position="41"/>
    </location>
</feature>
<dbReference type="EMBL" id="CH473987">
    <property type="protein sequence ID" value="EDM18860.1"/>
    <property type="molecule type" value="Genomic_DNA"/>
</dbReference>
<evidence type="ECO:0000313" key="2">
    <source>
        <dbReference type="EMBL" id="EDM18860.1"/>
    </source>
</evidence>
<sequence>MPCKLTRGRSFHRQNLPSGDSQGDTTSGTAAERPASAPLQAASARCVPDLQPPLCAGGPAPIATTLKQASPSFHPPKLDLMRL</sequence>
<proteinExistence type="predicted"/>
<evidence type="ECO:0000256" key="1">
    <source>
        <dbReference type="SAM" id="MobiDB-lite"/>
    </source>
</evidence>
<feature type="compositionally biased region" description="Polar residues" evidence="1">
    <location>
        <begin position="13"/>
        <end position="29"/>
    </location>
</feature>
<feature type="compositionally biased region" description="Basic residues" evidence="1">
    <location>
        <begin position="1"/>
        <end position="12"/>
    </location>
</feature>
<dbReference type="Proteomes" id="UP000234681">
    <property type="component" value="Chromosome 9"/>
</dbReference>